<dbReference type="Pfam" id="PF07811">
    <property type="entry name" value="TadE"/>
    <property type="match status" value="1"/>
</dbReference>
<reference evidence="3 4" key="1">
    <citation type="submission" date="2020-02" db="EMBL/GenBank/DDBJ databases">
        <authorList>
            <person name="Chen W.-M."/>
        </authorList>
    </citation>
    <scope>NUCLEOTIDE SEQUENCE [LARGE SCALE GENOMIC DNA]</scope>
    <source>
        <strain evidence="3 4">KMS-5</strain>
    </source>
</reference>
<evidence type="ECO:0000313" key="3">
    <source>
        <dbReference type="EMBL" id="NEY91593.1"/>
    </source>
</evidence>
<name>A0A6M0QXY3_9RHOB</name>
<proteinExistence type="predicted"/>
<evidence type="ECO:0000256" key="1">
    <source>
        <dbReference type="SAM" id="Phobius"/>
    </source>
</evidence>
<feature type="transmembrane region" description="Helical" evidence="1">
    <location>
        <begin position="47"/>
        <end position="69"/>
    </location>
</feature>
<dbReference type="AlphaFoldDB" id="A0A6M0QXY3"/>
<keyword evidence="1" id="KW-0472">Membrane</keyword>
<sequence>MARDRVEKAIGGADGALPSRAPDAPGAARFLAGSLRRALRRFGSNQAGTAAVEFVMTVPLLIGIFMASFESGFLMIRSIMLEQAVDVTMRELRLGHLPLPTAALLKQEICRRSVVLTNCEANISIEMTRIDTASWSMPTNRVACVDREEDIQPVTQLQIGQQNDVMLVRVCVVQDAMFPTTGIGLGLPKDRAGGYGLIAASAFVTEPD</sequence>
<feature type="domain" description="TadE-like" evidence="2">
    <location>
        <begin position="48"/>
        <end position="88"/>
    </location>
</feature>
<gene>
    <name evidence="3" type="ORF">G4Z14_14925</name>
</gene>
<keyword evidence="4" id="KW-1185">Reference proteome</keyword>
<dbReference type="RefSeq" id="WP_164627161.1">
    <property type="nucleotide sequence ID" value="NZ_JAAIVJ010000010.1"/>
</dbReference>
<dbReference type="Proteomes" id="UP000477782">
    <property type="component" value="Unassembled WGS sequence"/>
</dbReference>
<comment type="caution">
    <text evidence="3">The sequence shown here is derived from an EMBL/GenBank/DDBJ whole genome shotgun (WGS) entry which is preliminary data.</text>
</comment>
<evidence type="ECO:0000313" key="4">
    <source>
        <dbReference type="Proteomes" id="UP000477782"/>
    </source>
</evidence>
<keyword evidence="1" id="KW-1133">Transmembrane helix</keyword>
<organism evidence="3 4">
    <name type="scientific">Tabrizicola oligotrophica</name>
    <dbReference type="NCBI Taxonomy" id="2710650"/>
    <lineage>
        <taxon>Bacteria</taxon>
        <taxon>Pseudomonadati</taxon>
        <taxon>Pseudomonadota</taxon>
        <taxon>Alphaproteobacteria</taxon>
        <taxon>Rhodobacterales</taxon>
        <taxon>Paracoccaceae</taxon>
        <taxon>Tabrizicola</taxon>
    </lineage>
</organism>
<evidence type="ECO:0000259" key="2">
    <source>
        <dbReference type="Pfam" id="PF07811"/>
    </source>
</evidence>
<protein>
    <submittedName>
        <fullName evidence="3">Pilus assembly protein</fullName>
    </submittedName>
</protein>
<dbReference type="EMBL" id="JAAIVJ010000010">
    <property type="protein sequence ID" value="NEY91593.1"/>
    <property type="molecule type" value="Genomic_DNA"/>
</dbReference>
<dbReference type="InterPro" id="IPR012495">
    <property type="entry name" value="TadE-like_dom"/>
</dbReference>
<keyword evidence="1" id="KW-0812">Transmembrane</keyword>
<accession>A0A6M0QXY3</accession>